<reference evidence="6 7" key="1">
    <citation type="journal article" date="2012" name="J. Bacteriol.">
        <title>Draft genome of Streptomyces tsukubaensis NRRL 18488, the producer of the clinically important immunosuppressant tacrolimus (FK506).</title>
        <authorList>
            <person name="Barreiro C."/>
            <person name="Prieto C."/>
            <person name="Sola-Landa A."/>
            <person name="Solera E."/>
            <person name="Martinez-Castro M."/>
            <person name="Perez-Redondo R."/>
            <person name="Garcia-Estrada C."/>
            <person name="Aparicio J.F."/>
            <person name="Fernandez-Martinez L.T."/>
            <person name="Santos-Aberturas J."/>
            <person name="Salehi-Najafabadi Z."/>
            <person name="Rodriguez-Garcia A."/>
            <person name="Tauch A."/>
            <person name="Martin J.F."/>
        </authorList>
    </citation>
    <scope>NUCLEOTIDE SEQUENCE [LARGE SCALE GENOMIC DNA]</scope>
    <source>
        <strain evidence="7">DSM 42081 / NBRC 108919 / NRRL 18488 / 9993</strain>
    </source>
</reference>
<evidence type="ECO:0000256" key="1">
    <source>
        <dbReference type="ARBA" id="ARBA00001554"/>
    </source>
</evidence>
<dbReference type="RefSeq" id="WP_006347557.1">
    <property type="nucleotide sequence ID" value="NZ_CP029159.1"/>
</dbReference>
<accession>I2N3H6</accession>
<gene>
    <name evidence="6" type="ORF">STSU_015130</name>
</gene>
<evidence type="ECO:0000256" key="5">
    <source>
        <dbReference type="ARBA" id="ARBA00023239"/>
    </source>
</evidence>
<dbReference type="Gene3D" id="3.30.1360.20">
    <property type="entry name" value="Transcriptional coactivator/pterin dehydratase"/>
    <property type="match status" value="1"/>
</dbReference>
<dbReference type="AlphaFoldDB" id="I2N3H6"/>
<evidence type="ECO:0000313" key="6">
    <source>
        <dbReference type="EMBL" id="QKM68316.1"/>
    </source>
</evidence>
<comment type="catalytic activity">
    <reaction evidence="1">
        <text>(4aS,6R)-4a-hydroxy-L-erythro-5,6,7,8-tetrahydrobiopterin = (6R)-L-erythro-6,7-dihydrobiopterin + H2O</text>
        <dbReference type="Rhea" id="RHEA:11920"/>
        <dbReference type="ChEBI" id="CHEBI:15377"/>
        <dbReference type="ChEBI" id="CHEBI:15642"/>
        <dbReference type="ChEBI" id="CHEBI:43120"/>
        <dbReference type="EC" id="4.2.1.96"/>
    </reaction>
</comment>
<organism evidence="6 7">
    <name type="scientific">Streptomyces tsukubensis (strain DSM 42081 / NBRC 108919 / NRRL 18488 / 9993)</name>
    <dbReference type="NCBI Taxonomy" id="1114943"/>
    <lineage>
        <taxon>Bacteria</taxon>
        <taxon>Bacillati</taxon>
        <taxon>Actinomycetota</taxon>
        <taxon>Actinomycetes</taxon>
        <taxon>Kitasatosporales</taxon>
        <taxon>Streptomycetaceae</taxon>
        <taxon>Streptomyces</taxon>
    </lineage>
</organism>
<comment type="similarity">
    <text evidence="2">Belongs to the pterin-4-alpha-carbinolamine dehydratase family.</text>
</comment>
<dbReference type="Pfam" id="PF01329">
    <property type="entry name" value="Pterin_4a"/>
    <property type="match status" value="1"/>
</dbReference>
<evidence type="ECO:0000256" key="2">
    <source>
        <dbReference type="ARBA" id="ARBA00006472"/>
    </source>
</evidence>
<dbReference type="GO" id="GO:0006729">
    <property type="term" value="P:tetrahydrobiopterin biosynthetic process"/>
    <property type="evidence" value="ECO:0007669"/>
    <property type="project" value="InterPro"/>
</dbReference>
<dbReference type="InterPro" id="IPR036428">
    <property type="entry name" value="PCD_sf"/>
</dbReference>
<keyword evidence="5" id="KW-0456">Lyase</keyword>
<dbReference type="EMBL" id="CP029159">
    <property type="protein sequence ID" value="QKM68316.1"/>
    <property type="molecule type" value="Genomic_DNA"/>
</dbReference>
<dbReference type="GO" id="GO:0008124">
    <property type="term" value="F:4-alpha-hydroxytetrahydrobiopterin dehydratase activity"/>
    <property type="evidence" value="ECO:0007669"/>
    <property type="project" value="UniProtKB-EC"/>
</dbReference>
<keyword evidence="7" id="KW-1185">Reference proteome</keyword>
<dbReference type="SUPFAM" id="SSF55248">
    <property type="entry name" value="PCD-like"/>
    <property type="match status" value="1"/>
</dbReference>
<evidence type="ECO:0000256" key="4">
    <source>
        <dbReference type="ARBA" id="ARBA00021735"/>
    </source>
</evidence>
<dbReference type="Proteomes" id="UP000005940">
    <property type="component" value="Chromosome"/>
</dbReference>
<protein>
    <recommendedName>
        <fullName evidence="4">Putative pterin-4-alpha-carbinolamine dehydratase</fullName>
        <ecNumber evidence="3">4.2.1.96</ecNumber>
    </recommendedName>
</protein>
<sequence>MAATPLTAAQLDEALTALPDWTADGGRLTAAFTVDRADVPALYAAVAAAEDEANHHAEVTILYGTIGFALSTHDAGDAITALDTTTAARLTALALAHGARPSNR</sequence>
<evidence type="ECO:0000256" key="3">
    <source>
        <dbReference type="ARBA" id="ARBA00013252"/>
    </source>
</evidence>
<proteinExistence type="inferred from homology"/>
<evidence type="ECO:0000313" key="7">
    <source>
        <dbReference type="Proteomes" id="UP000005940"/>
    </source>
</evidence>
<dbReference type="InterPro" id="IPR001533">
    <property type="entry name" value="Pterin_deHydtase"/>
</dbReference>
<dbReference type="EC" id="4.2.1.96" evidence="3"/>
<name>I2N3H6_STRT9</name>